<dbReference type="PANTHER" id="PTHR47771">
    <property type="entry name" value="LD27203P-RELATED"/>
    <property type="match status" value="1"/>
</dbReference>
<dbReference type="PANTHER" id="PTHR47771:SF3">
    <property type="entry name" value="LD27203P"/>
    <property type="match status" value="1"/>
</dbReference>
<proteinExistence type="predicted"/>
<gene>
    <name evidence="2" type="ORF">TSIB3V08_LOCUS1834</name>
</gene>
<evidence type="ECO:0000256" key="1">
    <source>
        <dbReference type="SAM" id="MobiDB-lite"/>
    </source>
</evidence>
<organism evidence="2">
    <name type="scientific">Timema shepardi</name>
    <name type="common">Walking stick</name>
    <dbReference type="NCBI Taxonomy" id="629360"/>
    <lineage>
        <taxon>Eukaryota</taxon>
        <taxon>Metazoa</taxon>
        <taxon>Ecdysozoa</taxon>
        <taxon>Arthropoda</taxon>
        <taxon>Hexapoda</taxon>
        <taxon>Insecta</taxon>
        <taxon>Pterygota</taxon>
        <taxon>Neoptera</taxon>
        <taxon>Polyneoptera</taxon>
        <taxon>Phasmatodea</taxon>
        <taxon>Timematodea</taxon>
        <taxon>Timematoidea</taxon>
        <taxon>Timematidae</taxon>
        <taxon>Timema</taxon>
    </lineage>
</organism>
<name>A0A7R9FWZ3_TIMSH</name>
<dbReference type="AlphaFoldDB" id="A0A7R9FWZ3"/>
<reference evidence="2" key="1">
    <citation type="submission" date="2020-11" db="EMBL/GenBank/DDBJ databases">
        <authorList>
            <person name="Tran Van P."/>
        </authorList>
    </citation>
    <scope>NUCLEOTIDE SEQUENCE</scope>
</reference>
<sequence length="638" mass="69700">MKGVNQFTDVITKTRRRLELLQCALHDTNLVKFPFSSSSTYQVSTLILAASAAVLSENTEKKKQDKRGILGGLGGGYGGGAALSSGSLGYSGIGLGSVPVSVPKPYPVSVPRPYPVSVPHPVPVNVPQPYPVNVPQPYPVTAGSVSRMSSPPPPPDCNVACWEERRGEGNTESFEALRLRSPRISITNLFLLEVDSVDIISSLGFVVPIEAQYGECLIMGVRGGMKLPPRAPRGFGGQTDISRTQGGGRGRERKSQRWKQRVYRPVKVNTVRFEGEISIKLAGGSLQISIHTEDQLIVHFTKLAMKFFLVSCITLAAATAVLGGAPQEKKKQDKRGLLVAVPQPYPVSVPRPYPVSVPHPVPVSVPKPYPVSVPRPYPVSVPHPVPVNVPQPYPVNVPQPYPVTFTRPRFKPRYSPSSAVELNTTSALANYATELALRGSVPTFALKVSGETTKEKSLNNLNLTILSSIVFCESDALDQASTEEDVVVVASLVARPESLVADKAIFRAIKLATPPRVYIHSNGALHTKRYFLCGQNRIVAEKCLCLHFKTARSWWYDWWQEKNGHATKRSATSLFGGAVMVAPCVRAQLRSVFSISSSLFSRYVASLTWLGYYRGEGEEKGHFCLKEVCWDEKERLAT</sequence>
<protein>
    <submittedName>
        <fullName evidence="2">Uncharacterized protein</fullName>
    </submittedName>
</protein>
<evidence type="ECO:0000313" key="2">
    <source>
        <dbReference type="EMBL" id="CAD7257577.1"/>
    </source>
</evidence>
<dbReference type="EMBL" id="OC000527">
    <property type="protein sequence ID" value="CAD7257577.1"/>
    <property type="molecule type" value="Genomic_DNA"/>
</dbReference>
<accession>A0A7R9FWZ3</accession>
<feature type="region of interest" description="Disordered" evidence="1">
    <location>
        <begin position="229"/>
        <end position="259"/>
    </location>
</feature>